<dbReference type="AlphaFoldDB" id="M3AW87"/>
<evidence type="ECO:0000313" key="5">
    <source>
        <dbReference type="Proteomes" id="UP000016932"/>
    </source>
</evidence>
<dbReference type="OrthoDB" id="5371740at2759"/>
<sequence length="318" mass="35155">MPSVQKYSYSGPIDHTIPVDKTKLAGKGVIVTGGANGIGESIVRHFVAAGSLVTFCDVNAEKGGEVEADINAKGGPGKAQFVACDIRSWESQVALFEKATAGGRRLDIVIANAGISRSSIDSLWKLDDPNGPPSKPDLKIVETNLNGTLYGFKLATHYFRKQPNDEDHDRCFIMTGSMVAYIDSPGNWEYTVSKTGLLGFMKTVRRNSWQQGMRINFVAPCYIRSAIRTAEYEKSLVDQGVRFGEVEDVASCMMRIATDRSVNGRSIMIVPRAVAREGYMDVDLDDFDQDGYFKNTQEVQLRVIKDQWLDGEALQKYK</sequence>
<dbReference type="InterPro" id="IPR020904">
    <property type="entry name" value="Sc_DH/Rdtase_CS"/>
</dbReference>
<evidence type="ECO:0000256" key="1">
    <source>
        <dbReference type="ARBA" id="ARBA00006484"/>
    </source>
</evidence>
<dbReference type="Pfam" id="PF00106">
    <property type="entry name" value="adh_short"/>
    <property type="match status" value="1"/>
</dbReference>
<dbReference type="VEuPathDB" id="FungiDB:MYCFIDRAFT_139689"/>
<proteinExistence type="inferred from homology"/>
<dbReference type="eggNOG" id="KOG0725">
    <property type="taxonomic scope" value="Eukaryota"/>
</dbReference>
<reference evidence="4 5" key="1">
    <citation type="journal article" date="2012" name="PLoS Pathog.">
        <title>Diverse lifestyles and strategies of plant pathogenesis encoded in the genomes of eighteen Dothideomycetes fungi.</title>
        <authorList>
            <person name="Ohm R.A."/>
            <person name="Feau N."/>
            <person name="Henrissat B."/>
            <person name="Schoch C.L."/>
            <person name="Horwitz B.A."/>
            <person name="Barry K.W."/>
            <person name="Condon B.J."/>
            <person name="Copeland A.C."/>
            <person name="Dhillon B."/>
            <person name="Glaser F."/>
            <person name="Hesse C.N."/>
            <person name="Kosti I."/>
            <person name="LaButti K."/>
            <person name="Lindquist E.A."/>
            <person name="Lucas S."/>
            <person name="Salamov A.A."/>
            <person name="Bradshaw R.E."/>
            <person name="Ciuffetti L."/>
            <person name="Hamelin R.C."/>
            <person name="Kema G.H.J."/>
            <person name="Lawrence C."/>
            <person name="Scott J.A."/>
            <person name="Spatafora J.W."/>
            <person name="Turgeon B.G."/>
            <person name="de Wit P.J.G.M."/>
            <person name="Zhong S."/>
            <person name="Goodwin S.B."/>
            <person name="Grigoriev I.V."/>
        </authorList>
    </citation>
    <scope>NUCLEOTIDE SEQUENCE [LARGE SCALE GENOMIC DNA]</scope>
    <source>
        <strain evidence="4 5">CIRAD86</strain>
    </source>
</reference>
<dbReference type="GeneID" id="19331127"/>
<name>M3AW87_PSEFD</name>
<protein>
    <recommendedName>
        <fullName evidence="6">5'-hydroxyaverantin dehydrogenase</fullName>
    </recommendedName>
</protein>
<dbReference type="InterPro" id="IPR036291">
    <property type="entry name" value="NAD(P)-bd_dom_sf"/>
</dbReference>
<dbReference type="KEGG" id="pfj:MYCFIDRAFT_139689"/>
<dbReference type="RefSeq" id="XP_007928590.1">
    <property type="nucleotide sequence ID" value="XM_007930399.1"/>
</dbReference>
<dbReference type="PANTHER" id="PTHR43180:SF31">
    <property type="entry name" value="CHAIN DEHYDROGENASE_REDUCTASE, PUTATIVE (AFU_ORTHOLOGUE AFUA_2G16570)-RELATED"/>
    <property type="match status" value="1"/>
</dbReference>
<dbReference type="Proteomes" id="UP000016932">
    <property type="component" value="Unassembled WGS sequence"/>
</dbReference>
<dbReference type="SUPFAM" id="SSF51735">
    <property type="entry name" value="NAD(P)-binding Rossmann-fold domains"/>
    <property type="match status" value="1"/>
</dbReference>
<evidence type="ECO:0000256" key="2">
    <source>
        <dbReference type="ARBA" id="ARBA00022857"/>
    </source>
</evidence>
<keyword evidence="3" id="KW-0560">Oxidoreductase</keyword>
<keyword evidence="5" id="KW-1185">Reference proteome</keyword>
<dbReference type="GO" id="GO:0016491">
    <property type="term" value="F:oxidoreductase activity"/>
    <property type="evidence" value="ECO:0007669"/>
    <property type="project" value="UniProtKB-KW"/>
</dbReference>
<evidence type="ECO:0000313" key="4">
    <source>
        <dbReference type="EMBL" id="EME81393.1"/>
    </source>
</evidence>
<keyword evidence="2" id="KW-0521">NADP</keyword>
<gene>
    <name evidence="4" type="ORF">MYCFIDRAFT_139689</name>
</gene>
<evidence type="ECO:0008006" key="6">
    <source>
        <dbReference type="Google" id="ProtNLM"/>
    </source>
</evidence>
<dbReference type="InterPro" id="IPR002347">
    <property type="entry name" value="SDR_fam"/>
</dbReference>
<dbReference type="EMBL" id="KB446560">
    <property type="protein sequence ID" value="EME81393.1"/>
    <property type="molecule type" value="Genomic_DNA"/>
</dbReference>
<dbReference type="PROSITE" id="PS00061">
    <property type="entry name" value="ADH_SHORT"/>
    <property type="match status" value="1"/>
</dbReference>
<evidence type="ECO:0000256" key="3">
    <source>
        <dbReference type="ARBA" id="ARBA00023002"/>
    </source>
</evidence>
<dbReference type="HOGENOM" id="CLU_010194_13_3_1"/>
<dbReference type="PRINTS" id="PR00081">
    <property type="entry name" value="GDHRDH"/>
</dbReference>
<dbReference type="Gene3D" id="3.40.50.720">
    <property type="entry name" value="NAD(P)-binding Rossmann-like Domain"/>
    <property type="match status" value="1"/>
</dbReference>
<accession>M3AW87</accession>
<comment type="similarity">
    <text evidence="1">Belongs to the short-chain dehydrogenases/reductases (SDR) family.</text>
</comment>
<organism evidence="4 5">
    <name type="scientific">Pseudocercospora fijiensis (strain CIRAD86)</name>
    <name type="common">Black leaf streak disease fungus</name>
    <name type="synonym">Mycosphaerella fijiensis</name>
    <dbReference type="NCBI Taxonomy" id="383855"/>
    <lineage>
        <taxon>Eukaryota</taxon>
        <taxon>Fungi</taxon>
        <taxon>Dikarya</taxon>
        <taxon>Ascomycota</taxon>
        <taxon>Pezizomycotina</taxon>
        <taxon>Dothideomycetes</taxon>
        <taxon>Dothideomycetidae</taxon>
        <taxon>Mycosphaerellales</taxon>
        <taxon>Mycosphaerellaceae</taxon>
        <taxon>Pseudocercospora</taxon>
    </lineage>
</organism>
<dbReference type="PANTHER" id="PTHR43180">
    <property type="entry name" value="3-OXOACYL-(ACYL-CARRIER-PROTEIN) REDUCTASE (AFU_ORTHOLOGUE AFUA_6G11210)"/>
    <property type="match status" value="1"/>
</dbReference>